<keyword evidence="4 16" id="KW-0378">Hydrolase</keyword>
<keyword evidence="8" id="KW-0456">Lyase</keyword>
<gene>
    <name evidence="20" type="ORF">BDW47DRAFT_131996</name>
</gene>
<dbReference type="STRING" id="41067.A0A2I2FA79"/>
<accession>A0A2I2FA79</accession>
<dbReference type="GO" id="GO:0004314">
    <property type="term" value="F:[acyl-carrier-protein] S-malonyltransferase activity"/>
    <property type="evidence" value="ECO:0007669"/>
    <property type="project" value="UniProtKB-EC"/>
</dbReference>
<comment type="catalytic activity">
    <reaction evidence="13">
        <text>(9Z)-octadecenoyl-[ACP] + H2O = (9Z)-octadecenoate + holo-[ACP] + H(+)</text>
        <dbReference type="Rhea" id="RHEA:15057"/>
        <dbReference type="Rhea" id="RHEA-COMP:9685"/>
        <dbReference type="Rhea" id="RHEA-COMP:9924"/>
        <dbReference type="ChEBI" id="CHEBI:15377"/>
        <dbReference type="ChEBI" id="CHEBI:15378"/>
        <dbReference type="ChEBI" id="CHEBI:30823"/>
        <dbReference type="ChEBI" id="CHEBI:64479"/>
        <dbReference type="ChEBI" id="CHEBI:78783"/>
        <dbReference type="EC" id="3.1.2.14"/>
    </reaction>
</comment>
<dbReference type="Pfam" id="PF01575">
    <property type="entry name" value="MaoC_dehydratas"/>
    <property type="match status" value="1"/>
</dbReference>
<dbReference type="OrthoDB" id="4251012at2759"/>
<dbReference type="PANTHER" id="PTHR10982:SF21">
    <property type="entry name" value="FATTY ACID SYNTHASE SUBUNIT BETA"/>
    <property type="match status" value="1"/>
</dbReference>
<dbReference type="GO" id="GO:0004318">
    <property type="term" value="F:enoyl-[acyl-carrier-protein] reductase (NADH) activity"/>
    <property type="evidence" value="ECO:0007669"/>
    <property type="project" value="UniProtKB-UniRule"/>
</dbReference>
<dbReference type="InterPro" id="IPR003965">
    <property type="entry name" value="Fatty_acid_synthase"/>
</dbReference>
<dbReference type="GeneID" id="36524611"/>
<organism evidence="20 21">
    <name type="scientific">Aspergillus candidus</name>
    <dbReference type="NCBI Taxonomy" id="41067"/>
    <lineage>
        <taxon>Eukaryota</taxon>
        <taxon>Fungi</taxon>
        <taxon>Dikarya</taxon>
        <taxon>Ascomycota</taxon>
        <taxon>Pezizomycotina</taxon>
        <taxon>Eurotiomycetes</taxon>
        <taxon>Eurotiomycetidae</taxon>
        <taxon>Eurotiales</taxon>
        <taxon>Aspergillaceae</taxon>
        <taxon>Aspergillus</taxon>
        <taxon>Aspergillus subgen. Circumdati</taxon>
    </lineage>
</organism>
<comment type="catalytic activity">
    <reaction evidence="1">
        <text>a (3R)-hydroxyacyl-[ACP] = a (2E)-enoyl-[ACP] + H2O</text>
        <dbReference type="Rhea" id="RHEA:13097"/>
        <dbReference type="Rhea" id="RHEA-COMP:9925"/>
        <dbReference type="Rhea" id="RHEA-COMP:9945"/>
        <dbReference type="ChEBI" id="CHEBI:15377"/>
        <dbReference type="ChEBI" id="CHEBI:78784"/>
        <dbReference type="ChEBI" id="CHEBI:78827"/>
        <dbReference type="EC" id="4.2.1.59"/>
    </reaction>
</comment>
<protein>
    <submittedName>
        <fullName evidence="20">Beta subunit of fatty acid synthase</fullName>
    </submittedName>
</protein>
<dbReference type="Pfam" id="PF13452">
    <property type="entry name" value="FAS1_DH_region"/>
    <property type="match status" value="1"/>
</dbReference>
<dbReference type="InterPro" id="IPR013565">
    <property type="entry name" value="Fas1/AflB-like_central"/>
</dbReference>
<dbReference type="InterPro" id="IPR013785">
    <property type="entry name" value="Aldolase_TIM"/>
</dbReference>
<dbReference type="Proteomes" id="UP000234585">
    <property type="component" value="Unassembled WGS sequence"/>
</dbReference>
<dbReference type="InterPro" id="IPR014043">
    <property type="entry name" value="Acyl_transferase_dom"/>
</dbReference>
<evidence type="ECO:0000256" key="7">
    <source>
        <dbReference type="ARBA" id="ARBA00023027"/>
    </source>
</evidence>
<evidence type="ECO:0000259" key="19">
    <source>
        <dbReference type="SMART" id="SM00827"/>
    </source>
</evidence>
<keyword evidence="7 16" id="KW-0520">NAD</keyword>
<evidence type="ECO:0000313" key="20">
    <source>
        <dbReference type="EMBL" id="PLB37529.1"/>
    </source>
</evidence>
<dbReference type="InterPro" id="IPR002539">
    <property type="entry name" value="MaoC-like_dom"/>
</dbReference>
<dbReference type="PANTHER" id="PTHR10982">
    <property type="entry name" value="MALONYL COA-ACYL CARRIER PROTEIN TRANSACYLASE"/>
    <property type="match status" value="1"/>
</dbReference>
<feature type="active site" description="For malonyltransferase activity" evidence="17">
    <location>
        <position position="1772"/>
    </location>
</feature>
<comment type="catalytic activity">
    <reaction evidence="11">
        <text>acetyl-CoA + n malonyl-CoA + 2n NADPH + 4n H(+) = a long-chain-acyl-CoA + n CoA + n CO2 + 2n NADP(+).</text>
        <dbReference type="EC" id="2.3.1.86"/>
    </reaction>
</comment>
<dbReference type="PRINTS" id="PR01483">
    <property type="entry name" value="FASYNTHASE"/>
</dbReference>
<keyword evidence="9" id="KW-0511">Multifunctional enzyme</keyword>
<keyword evidence="5 16" id="KW-0521">NADP</keyword>
<evidence type="ECO:0000256" key="6">
    <source>
        <dbReference type="ARBA" id="ARBA00023002"/>
    </source>
</evidence>
<dbReference type="GO" id="GO:0004321">
    <property type="term" value="F:fatty-acyl-CoA synthase activity"/>
    <property type="evidence" value="ECO:0007669"/>
    <property type="project" value="UniProtKB-EC"/>
</dbReference>
<comment type="catalytic activity">
    <reaction evidence="14">
        <text>a 2,3-saturated acyl-[ACP] + NAD(+) = a (2E)-enoyl-[ACP] + NADH + H(+)</text>
        <dbReference type="Rhea" id="RHEA:10240"/>
        <dbReference type="Rhea" id="RHEA-COMP:9925"/>
        <dbReference type="Rhea" id="RHEA-COMP:9926"/>
        <dbReference type="ChEBI" id="CHEBI:15378"/>
        <dbReference type="ChEBI" id="CHEBI:57540"/>
        <dbReference type="ChEBI" id="CHEBI:57945"/>
        <dbReference type="ChEBI" id="CHEBI:78784"/>
        <dbReference type="ChEBI" id="CHEBI:78785"/>
        <dbReference type="EC" id="1.3.1.9"/>
    </reaction>
</comment>
<dbReference type="InterPro" id="IPR001227">
    <property type="entry name" value="Ac_transferase_dom_sf"/>
</dbReference>
<comment type="catalytic activity">
    <reaction evidence="12">
        <text>holo-[ACP] + malonyl-CoA = malonyl-[ACP] + CoA</text>
        <dbReference type="Rhea" id="RHEA:41792"/>
        <dbReference type="Rhea" id="RHEA-COMP:9623"/>
        <dbReference type="Rhea" id="RHEA-COMP:9685"/>
        <dbReference type="ChEBI" id="CHEBI:57287"/>
        <dbReference type="ChEBI" id="CHEBI:57384"/>
        <dbReference type="ChEBI" id="CHEBI:64479"/>
        <dbReference type="ChEBI" id="CHEBI:78449"/>
        <dbReference type="EC" id="2.3.1.39"/>
    </reaction>
</comment>
<comment type="subunit">
    <text evidence="10">[Alpha(6)beta(6)] hexamers of two multifunctional subunits (alpha and beta).</text>
</comment>
<evidence type="ECO:0000256" key="5">
    <source>
        <dbReference type="ARBA" id="ARBA00022857"/>
    </source>
</evidence>
<evidence type="ECO:0000256" key="10">
    <source>
        <dbReference type="ARBA" id="ARBA00033756"/>
    </source>
</evidence>
<reference evidence="20 21" key="1">
    <citation type="submission" date="2017-12" db="EMBL/GenBank/DDBJ databases">
        <authorList>
            <consortium name="DOE Joint Genome Institute"/>
            <person name="Haridas S."/>
            <person name="Kjaerbolling I."/>
            <person name="Vesth T.C."/>
            <person name="Frisvad J.C."/>
            <person name="Nybo J.L."/>
            <person name="Theobald S."/>
            <person name="Kuo A."/>
            <person name="Bowyer P."/>
            <person name="Matsuda Y."/>
            <person name="Mondo S."/>
            <person name="Lyhne E.K."/>
            <person name="Kogle M.E."/>
            <person name="Clum A."/>
            <person name="Lipzen A."/>
            <person name="Salamov A."/>
            <person name="Ngan C.Y."/>
            <person name="Daum C."/>
            <person name="Chiniquy J."/>
            <person name="Barry K."/>
            <person name="LaButti K."/>
            <person name="Simmons B.A."/>
            <person name="Magnuson J.K."/>
            <person name="Mortensen U.H."/>
            <person name="Larsen T.O."/>
            <person name="Grigoriev I.V."/>
            <person name="Baker S.E."/>
            <person name="Andersen M.R."/>
            <person name="Nordberg H.P."/>
            <person name="Cantor M.N."/>
            <person name="Hua S.X."/>
        </authorList>
    </citation>
    <scope>NUCLEOTIDE SEQUENCE [LARGE SCALE GENOMIC DNA]</scope>
    <source>
        <strain evidence="20 21">CBS 102.13</strain>
    </source>
</reference>
<dbReference type="Gene3D" id="6.10.140.1400">
    <property type="match status" value="1"/>
</dbReference>
<dbReference type="Pfam" id="PF17951">
    <property type="entry name" value="FAS_meander"/>
    <property type="match status" value="1"/>
</dbReference>
<dbReference type="CDD" id="cd03447">
    <property type="entry name" value="FAS_MaoC"/>
    <property type="match status" value="1"/>
</dbReference>
<dbReference type="GO" id="GO:0005835">
    <property type="term" value="C:fatty acid synthase complex"/>
    <property type="evidence" value="ECO:0007669"/>
    <property type="project" value="UniProtKB-UniRule"/>
</dbReference>
<evidence type="ECO:0000256" key="11">
    <source>
        <dbReference type="ARBA" id="ARBA00048237"/>
    </source>
</evidence>
<dbReference type="RefSeq" id="XP_024671541.1">
    <property type="nucleotide sequence ID" value="XM_024817451.1"/>
</dbReference>
<dbReference type="Gene3D" id="3.40.366.10">
    <property type="entry name" value="Malonyl-Coenzyme A Acyl Carrier Protein, domain 2"/>
    <property type="match status" value="3"/>
</dbReference>
<evidence type="ECO:0000256" key="3">
    <source>
        <dbReference type="ARBA" id="ARBA00022679"/>
    </source>
</evidence>
<dbReference type="Gene3D" id="3.10.129.10">
    <property type="entry name" value="Hotdog Thioesterase"/>
    <property type="match status" value="2"/>
</dbReference>
<evidence type="ECO:0000256" key="4">
    <source>
        <dbReference type="ARBA" id="ARBA00022801"/>
    </source>
</evidence>
<dbReference type="InterPro" id="IPR039569">
    <property type="entry name" value="FAS1-like_DH_region"/>
</dbReference>
<evidence type="ECO:0000256" key="9">
    <source>
        <dbReference type="ARBA" id="ARBA00023268"/>
    </source>
</evidence>
<dbReference type="EMBL" id="KZ559142">
    <property type="protein sequence ID" value="PLB37529.1"/>
    <property type="molecule type" value="Genomic_DNA"/>
</dbReference>
<dbReference type="Gene3D" id="3.20.20.70">
    <property type="entry name" value="Aldolase class I"/>
    <property type="match status" value="1"/>
</dbReference>
<keyword evidence="21" id="KW-1185">Reference proteome</keyword>
<dbReference type="GO" id="GO:0004313">
    <property type="term" value="F:[acyl-carrier-protein] S-acetyltransferase activity"/>
    <property type="evidence" value="ECO:0007669"/>
    <property type="project" value="UniProtKB-EC"/>
</dbReference>
<dbReference type="InterPro" id="IPR032088">
    <property type="entry name" value="SAT"/>
</dbReference>
<dbReference type="Gene3D" id="3.30.70.3320">
    <property type="match status" value="1"/>
</dbReference>
<dbReference type="SUPFAM" id="SSF54637">
    <property type="entry name" value="Thioesterase/thiol ester dehydrase-isomerase"/>
    <property type="match status" value="2"/>
</dbReference>
<sequence length="2001" mass="219982">MALHPSHPSSFSPSLTPSTSASSVSPGSPDALVIPPATIDVVFHHRGIWLALPDAFFSSLSGRSETEDDIQSPAEKTGFPALFAGLNAFNRAFLSEKSIDIHSFVAETTKDPTKRRRWLQIYYRAHHIVHAVGSYSTRSAFVDHVNRNRIHPMAIFGGQGDIYNVYYPILKDLVTTVGPLLRYYHGRGLDLQLWLERESGELDTEFVASAPVSVPLIGVLSLARYTVICYVLGLTPGDLRALLRATTGHSQGLLVSIVVAMSDSWSSFYANCRLISHHGAPRSCVSAISSSNKIDTPSYMLTVKGIQQATMGAILNRINKGMSENAQIHLALINARDQYVVAGPVASLSHLCSYLDSVAGSPKDQSRVPFSKRNPSINYGFLPISAPFHTPYLERAANLVKKHLDGKQIRPEQLYIPVYHTRTGQDLRSDAGNILHVALDAIAQELCDWPVALAGPPGTHGSLLGTPHISHVIVFDRGGLSPLVKRVKDGYGIRIIQGGDLDSRDPEIGTMRDLFSPRLLETSPRLESWAQRFQPRLKTGGITGLETRLSRLLGTPPVMVAGMTPTTVHWDFVSAIMNSGYHVELAVGGYHSAADLFAAVHELAKNIPPGRGIACNIIYANPRAIRWQISALRRLSQEQVPIDGLTIGAGIPSPDIVAEYIGTLGIRHIGFKPGSIESIQQVVQIAKSHPNFPIILQWTGGRGGGHHSYEDFHSPILSTYGLIRQCSNLYLVAGSGFGDGDSVYPYISGCWSTSFGHAPMPFDGVLLGIRMMVAREAHTSSAVKAIITNTPGVPDQEWEKTYNCPAGGIITVRSEMGEPIHKVATRGVLLWAELDKTVFKLPSKDRVTYLRQHRERIISRLNADFAKPWFGRNSSGDVVSLEEMSYLEVLTRSIELMYIAGQNRWIDDSYVDFVFRFATRTLGRLCSNIDQDGNLTREALAGNPYSFTSTFSLACSDASEEVLNPEDCSFFLMECKRPKQKPVNFIPALNEDFELYFKKDSLWQSEDIDAVVGQDAERVCILHGPVAAQYSQDRNESAKEILDSLMESLIDRIQQNISDDGTLGSNSGPITPDSWSTVSAVGKEIPIDLIASTSSTSVTINNRYFPSADSLDQHRNIPPWMQALLGNRMILQDGTRCKNPFRQLLDSSHATIHTDPDHPGIIEITTGTSKSMSSMRASCNNGVDIVVEMTYPMSSQPLQLMYQFDPGCVPFSLSEVTDCRNSRVKLFYSKIWFGKSDSSMSMRDTFNGTEMVLTRELLEAYIDAVGPSFHDYRLIFPESQNLPISIGIIVVWDVISQPLMLSEIDGDLLRLVHRSNSFEYYSGAEPLRIGDTVNSSAAVQAMHVEDTGKTVIVEAQIIRSGNPVMKVTSTFFFRGAFNTVKNTFRRIKESWALQLPSQLDETILLDRDWFKPQSNLPSLTGKTVVFELESYVTFKEGGGYSSLQVTGTAVSQLGGYQKEQVGLVDFQSGDCVGNPVLDYFQRKGSPTGNTVEFKTPGWSGPSSIEIQMPASNQPYAEVSKDCNPIHVSTMFATLAELPGTLCHGMCTSAVAASCLEHLVLGGDCTRLRRFSATFTSMVMPLEKLVVELEHVGMVDGRMRFGVHARRKENGEAVLEAEAEVEQPATAYLFTGQGSQSKGMGLDLYESSPVAKALWDDIDAHIFETYGWSILSIIRNNPKTLTIHFGGRQGRKIKQNYLDITTEIVLPNGVRTKKPVLANITPESTSYTFSDARGLLYSTQFAQPAILLFEAATFAEMRNQGYVSQGAMFAGHSLGEYGALAALSPYVPTKALVELAFYRGLMMQASVSPEQSATYGMVAANPQRVGKLKIIASESQELLEIVNYNLEGEQYVCAGTTTNLYVFGKLIDRIAQAPDGAQHVQEVVHATDATSKLHTLTRDLIGQARSLALPITLERGQATIPLQGIDVPFHSSHLRSTVDRFRQCLHKPGLFEGNVDFEALEGRYIPNLVAKPFSLDEDYIQEVFELTGSPVLAEILGLDNSN</sequence>
<dbReference type="GO" id="GO:0019171">
    <property type="term" value="F:(3R)-hydroxyacyl-[acyl-carrier-protein] dehydratase activity"/>
    <property type="evidence" value="ECO:0007669"/>
    <property type="project" value="UniProtKB-EC"/>
</dbReference>
<keyword evidence="6 16" id="KW-0560">Oxidoreductase</keyword>
<dbReference type="Pfam" id="PF16073">
    <property type="entry name" value="SAT"/>
    <property type="match status" value="1"/>
</dbReference>
<evidence type="ECO:0000313" key="21">
    <source>
        <dbReference type="Proteomes" id="UP000234585"/>
    </source>
</evidence>
<evidence type="ECO:0000256" key="18">
    <source>
        <dbReference type="SAM" id="MobiDB-lite"/>
    </source>
</evidence>
<name>A0A2I2FA79_ASPCN</name>
<evidence type="ECO:0000256" key="2">
    <source>
        <dbReference type="ARBA" id="ARBA00010009"/>
    </source>
</evidence>
<evidence type="ECO:0000256" key="15">
    <source>
        <dbReference type="ARBA" id="ARBA00048835"/>
    </source>
</evidence>
<dbReference type="InterPro" id="IPR040883">
    <property type="entry name" value="FAS_meander"/>
</dbReference>
<dbReference type="Pfam" id="PF08354">
    <property type="entry name" value="Fas1-AflB-like_hel"/>
    <property type="match status" value="1"/>
</dbReference>
<evidence type="ECO:0000256" key="16">
    <source>
        <dbReference type="PIRNR" id="PIRNR005562"/>
    </source>
</evidence>
<dbReference type="SMART" id="SM00827">
    <property type="entry name" value="PKS_AT"/>
    <property type="match status" value="1"/>
</dbReference>
<dbReference type="GO" id="GO:0016297">
    <property type="term" value="F:fatty acyl-[ACP] hydrolase activity"/>
    <property type="evidence" value="ECO:0007669"/>
    <property type="project" value="UniProtKB-EC"/>
</dbReference>
<dbReference type="Gene3D" id="1.20.930.70">
    <property type="match status" value="1"/>
</dbReference>
<dbReference type="InterPro" id="IPR016035">
    <property type="entry name" value="Acyl_Trfase/lysoPLipase"/>
</dbReference>
<dbReference type="InterPro" id="IPR050830">
    <property type="entry name" value="Fungal_FAS"/>
</dbReference>
<dbReference type="GO" id="GO:0004312">
    <property type="term" value="F:fatty acid synthase activity"/>
    <property type="evidence" value="ECO:0007669"/>
    <property type="project" value="InterPro"/>
</dbReference>
<feature type="region of interest" description="Disordered" evidence="18">
    <location>
        <begin position="1"/>
        <end position="27"/>
    </location>
</feature>
<keyword evidence="3 16" id="KW-0808">Transferase</keyword>
<dbReference type="Pfam" id="PF22235">
    <property type="entry name" value="FAS1_thioest_ins"/>
    <property type="match status" value="1"/>
</dbReference>
<comment type="similarity">
    <text evidence="2 16">Belongs to the fungal fatty acid synthetase subunit beta family.</text>
</comment>
<evidence type="ECO:0000256" key="12">
    <source>
        <dbReference type="ARBA" id="ARBA00048462"/>
    </source>
</evidence>
<dbReference type="InterPro" id="IPR016452">
    <property type="entry name" value="Fas1/AflB-like"/>
</dbReference>
<dbReference type="Gene3D" id="1.20.1050.120">
    <property type="match status" value="1"/>
</dbReference>
<evidence type="ECO:0000256" key="8">
    <source>
        <dbReference type="ARBA" id="ARBA00023239"/>
    </source>
</evidence>
<dbReference type="GO" id="GO:0006633">
    <property type="term" value="P:fatty acid biosynthetic process"/>
    <property type="evidence" value="ECO:0007669"/>
    <property type="project" value="InterPro"/>
</dbReference>
<feature type="domain" description="Malonyl-CoA:ACP transacylase (MAT)" evidence="19">
    <location>
        <begin position="1628"/>
        <end position="1916"/>
    </location>
</feature>
<dbReference type="FunFam" id="3.20.20.70:FF:000078">
    <property type="entry name" value="Fatty acid synthase beta subunit dehydratase"/>
    <property type="match status" value="1"/>
</dbReference>
<dbReference type="SUPFAM" id="SSF52151">
    <property type="entry name" value="FabD/lysophospholipase-like"/>
    <property type="match status" value="2"/>
</dbReference>
<dbReference type="Gene3D" id="6.10.60.10">
    <property type="match status" value="1"/>
</dbReference>
<dbReference type="PIRSF" id="PIRSF005562">
    <property type="entry name" value="FAS_yeast_beta"/>
    <property type="match status" value="1"/>
</dbReference>
<dbReference type="Gene3D" id="3.30.70.3330">
    <property type="match status" value="1"/>
</dbReference>
<proteinExistence type="inferred from homology"/>
<evidence type="ECO:0000256" key="1">
    <source>
        <dbReference type="ARBA" id="ARBA00001055"/>
    </source>
</evidence>
<comment type="catalytic activity">
    <reaction evidence="15">
        <text>holo-[ACP] + acetyl-CoA = acetyl-[ACP] + CoA</text>
        <dbReference type="Rhea" id="RHEA:41788"/>
        <dbReference type="Rhea" id="RHEA-COMP:9621"/>
        <dbReference type="Rhea" id="RHEA-COMP:9685"/>
        <dbReference type="ChEBI" id="CHEBI:57287"/>
        <dbReference type="ChEBI" id="CHEBI:57288"/>
        <dbReference type="ChEBI" id="CHEBI:64479"/>
        <dbReference type="ChEBI" id="CHEBI:78446"/>
        <dbReference type="EC" id="2.3.1.38"/>
    </reaction>
</comment>
<dbReference type="Pfam" id="PF00698">
    <property type="entry name" value="Acyl_transf_1"/>
    <property type="match status" value="1"/>
</dbReference>
<dbReference type="InterPro" id="IPR029069">
    <property type="entry name" value="HotDog_dom_sf"/>
</dbReference>
<evidence type="ECO:0000256" key="17">
    <source>
        <dbReference type="PIRSR" id="PIRSR005562-1"/>
    </source>
</evidence>
<feature type="active site" description="For acetyltransferase activity" evidence="17">
    <location>
        <position position="250"/>
    </location>
</feature>
<evidence type="ECO:0000256" key="13">
    <source>
        <dbReference type="ARBA" id="ARBA00048536"/>
    </source>
</evidence>
<evidence type="ECO:0000256" key="14">
    <source>
        <dbReference type="ARBA" id="ARBA00048572"/>
    </source>
</evidence>